<keyword evidence="1" id="KW-0812">Transmembrane</keyword>
<dbReference type="EMBL" id="DF158090">
    <property type="protein sequence ID" value="GAB69887.1"/>
    <property type="molecule type" value="Genomic_DNA"/>
</dbReference>
<sequence length="290" mass="34203">MVDSTLLENCPFLDDIWKKYNSDVAANYSNDSYILLSSYDYITNINGCENEKKDICRKLLRNLKELYNSNYKEEDFTKYCNNINHWLYYELKKHKINDDTINIIFKESYQPNDNEQVSPFCNYLTFYEGLFEPEKLVMLSIFNNNIPDNKEHLIKNIDSNIYSCENFINECVKIYKTMQEHYCSKRITENHIKNTTCKMLNMFREYYKENLCKKIINHELSEFCSYTPTNIIEDSSSEESESVQDFPIQINQSDPSIIQSVPLALGVMAGISSLLVLIYKVNITLIQIYE</sequence>
<protein>
    <recommendedName>
        <fullName evidence="4">CYIR protein</fullName>
    </recommendedName>
</protein>
<evidence type="ECO:0008006" key="4">
    <source>
        <dbReference type="Google" id="ProtNLM"/>
    </source>
</evidence>
<dbReference type="Proteomes" id="UP000006319">
    <property type="component" value="Unassembled WGS sequence"/>
</dbReference>
<dbReference type="RefSeq" id="XP_004228105.1">
    <property type="nucleotide sequence ID" value="XM_004228057.1"/>
</dbReference>
<dbReference type="AlphaFoldDB" id="K6VKB6"/>
<name>K6VKB6_PLACD</name>
<keyword evidence="1" id="KW-1133">Transmembrane helix</keyword>
<organism evidence="2 3">
    <name type="scientific">Plasmodium cynomolgi (strain B)</name>
    <dbReference type="NCBI Taxonomy" id="1120755"/>
    <lineage>
        <taxon>Eukaryota</taxon>
        <taxon>Sar</taxon>
        <taxon>Alveolata</taxon>
        <taxon>Apicomplexa</taxon>
        <taxon>Aconoidasida</taxon>
        <taxon>Haemosporida</taxon>
        <taxon>Plasmodiidae</taxon>
        <taxon>Plasmodium</taxon>
        <taxon>Plasmodium (Plasmodium)</taxon>
    </lineage>
</organism>
<accession>K6VKB6</accession>
<keyword evidence="1" id="KW-0472">Membrane</keyword>
<evidence type="ECO:0000313" key="2">
    <source>
        <dbReference type="EMBL" id="GAB69887.1"/>
    </source>
</evidence>
<gene>
    <name evidence="2" type="ORF">PCYB_006360</name>
</gene>
<dbReference type="VEuPathDB" id="PlasmoDB:PCYB_006360"/>
<evidence type="ECO:0000256" key="1">
    <source>
        <dbReference type="SAM" id="Phobius"/>
    </source>
</evidence>
<keyword evidence="3" id="KW-1185">Reference proteome</keyword>
<proteinExistence type="predicted"/>
<reference evidence="2 3" key="1">
    <citation type="journal article" date="2012" name="Nat. Genet.">
        <title>Plasmodium cynomolgi genome sequences provide insight into Plasmodium vivax and the monkey malaria clade.</title>
        <authorList>
            <person name="Tachibana S."/>
            <person name="Sullivan S.A."/>
            <person name="Kawai S."/>
            <person name="Nakamura S."/>
            <person name="Kim H.R."/>
            <person name="Goto N."/>
            <person name="Arisue N."/>
            <person name="Palacpac N.M.Q."/>
            <person name="Honma H."/>
            <person name="Yagi M."/>
            <person name="Tougan T."/>
            <person name="Katakai Y."/>
            <person name="Kaneko O."/>
            <person name="Mita T."/>
            <person name="Kita K."/>
            <person name="Yasutomi Y."/>
            <person name="Sutton P.L."/>
            <person name="Shakhbatyan R."/>
            <person name="Horii T."/>
            <person name="Yasunaga T."/>
            <person name="Barnwell J.W."/>
            <person name="Escalante A.A."/>
            <person name="Carlton J.M."/>
            <person name="Tanabe K."/>
        </authorList>
    </citation>
    <scope>NUCLEOTIDE SEQUENCE [LARGE SCALE GENOMIC DNA]</scope>
    <source>
        <strain evidence="2 3">B</strain>
    </source>
</reference>
<dbReference type="OMA" id="HECEEDY"/>
<dbReference type="InterPro" id="IPR008780">
    <property type="entry name" value="Plasmodium_Vir"/>
</dbReference>
<dbReference type="GeneID" id="14696429"/>
<dbReference type="Pfam" id="PF05795">
    <property type="entry name" value="Plasmodium_Vir"/>
    <property type="match status" value="1"/>
</dbReference>
<feature type="transmembrane region" description="Helical" evidence="1">
    <location>
        <begin position="257"/>
        <end position="279"/>
    </location>
</feature>
<dbReference type="OrthoDB" id="389431at2759"/>
<dbReference type="KEGG" id="pcy:PCYB_006360"/>
<dbReference type="PhylomeDB" id="K6VKB6"/>
<evidence type="ECO:0000313" key="3">
    <source>
        <dbReference type="Proteomes" id="UP000006319"/>
    </source>
</evidence>